<feature type="compositionally biased region" description="Basic and acidic residues" evidence="1">
    <location>
        <begin position="96"/>
        <end position="106"/>
    </location>
</feature>
<evidence type="ECO:0008006" key="4">
    <source>
        <dbReference type="Google" id="ProtNLM"/>
    </source>
</evidence>
<sequence length="306" mass="34920">MSDSENYNTMKQRKAMAPLGFLYRLNAAADRADIRYKKSERRHKQHVKRFTYRLADSQLKSILKSQRFKSMDDLEYVLKQQEDDWDDDSQSVPSTKARDFRADNLRQGRLKTKYPERAYATQSGDDSDPDERHVIFEDEVLENSPAQESAEFRESPPENQGPGMTILTHHVLKVMENSGWNKPGHMAQQGKARQSNGNPGSPSPRYDDPDRDMRCDNCNGIGRRADNCWADLICENSHRTGHPTQLCKTLPCKKCGKFHDGRCDNWEMLESIARLARQGIVQDLPTPMLGRLLAVKADPGDGSLNH</sequence>
<feature type="region of interest" description="Disordered" evidence="1">
    <location>
        <begin position="83"/>
        <end position="164"/>
    </location>
</feature>
<reference evidence="3" key="1">
    <citation type="submission" date="2017-03" db="EMBL/GenBank/DDBJ databases">
        <title>Phytopthora megakarya and P. palmivora, two closely related causual agents of cacao black pod achieved similar genome size and gene model numbers by different mechanisms.</title>
        <authorList>
            <person name="Ali S."/>
            <person name="Shao J."/>
            <person name="Larry D.J."/>
            <person name="Kronmiller B."/>
            <person name="Shen D."/>
            <person name="Strem M.D."/>
            <person name="Melnick R.L."/>
            <person name="Guiltinan M.J."/>
            <person name="Tyler B.M."/>
            <person name="Meinhardt L.W."/>
            <person name="Bailey B.A."/>
        </authorList>
    </citation>
    <scope>NUCLEOTIDE SEQUENCE [LARGE SCALE GENOMIC DNA]</scope>
    <source>
        <strain evidence="3">zdho120</strain>
    </source>
</reference>
<evidence type="ECO:0000313" key="3">
    <source>
        <dbReference type="Proteomes" id="UP000198211"/>
    </source>
</evidence>
<comment type="caution">
    <text evidence="2">The sequence shown here is derived from an EMBL/GenBank/DDBJ whole genome shotgun (WGS) entry which is preliminary data.</text>
</comment>
<feature type="compositionally biased region" description="Polar residues" evidence="1">
    <location>
        <begin position="191"/>
        <end position="200"/>
    </location>
</feature>
<dbReference type="AlphaFoldDB" id="A0A225VM93"/>
<organism evidence="2 3">
    <name type="scientific">Phytophthora megakarya</name>
    <dbReference type="NCBI Taxonomy" id="4795"/>
    <lineage>
        <taxon>Eukaryota</taxon>
        <taxon>Sar</taxon>
        <taxon>Stramenopiles</taxon>
        <taxon>Oomycota</taxon>
        <taxon>Peronosporomycetes</taxon>
        <taxon>Peronosporales</taxon>
        <taxon>Peronosporaceae</taxon>
        <taxon>Phytophthora</taxon>
    </lineage>
</organism>
<name>A0A225VM93_9STRA</name>
<gene>
    <name evidence="2" type="ORF">PHMEG_00021296</name>
</gene>
<accession>A0A225VM93</accession>
<proteinExistence type="predicted"/>
<dbReference type="EMBL" id="NBNE01003954">
    <property type="protein sequence ID" value="OWZ06452.1"/>
    <property type="molecule type" value="Genomic_DNA"/>
</dbReference>
<feature type="region of interest" description="Disordered" evidence="1">
    <location>
        <begin position="178"/>
        <end position="211"/>
    </location>
</feature>
<protein>
    <recommendedName>
        <fullName evidence="4">Eukaryotic/viral aspartic protease</fullName>
    </recommendedName>
</protein>
<evidence type="ECO:0000313" key="2">
    <source>
        <dbReference type="EMBL" id="OWZ06452.1"/>
    </source>
</evidence>
<evidence type="ECO:0000256" key="1">
    <source>
        <dbReference type="SAM" id="MobiDB-lite"/>
    </source>
</evidence>
<keyword evidence="3" id="KW-1185">Reference proteome</keyword>
<dbReference type="Proteomes" id="UP000198211">
    <property type="component" value="Unassembled WGS sequence"/>
</dbReference>
<dbReference type="OrthoDB" id="8026949at2759"/>